<dbReference type="SUPFAM" id="SSF53807">
    <property type="entry name" value="Helical backbone' metal receptor"/>
    <property type="match status" value="1"/>
</dbReference>
<name>A0A4Z0R769_9FIRM</name>
<proteinExistence type="inferred from homology"/>
<dbReference type="InterPro" id="IPR002491">
    <property type="entry name" value="ABC_transptr_periplasmic_BD"/>
</dbReference>
<dbReference type="PANTHER" id="PTHR30535:SF34">
    <property type="entry name" value="MOLYBDATE-BINDING PROTEIN MOLA"/>
    <property type="match status" value="1"/>
</dbReference>
<dbReference type="Gene3D" id="1.20.58.2180">
    <property type="match status" value="1"/>
</dbReference>
<dbReference type="Proteomes" id="UP000298460">
    <property type="component" value="Unassembled WGS sequence"/>
</dbReference>
<accession>A0A4Z0R769</accession>
<organism evidence="3 4">
    <name type="scientific">Desulfosporosinus fructosivorans</name>
    <dbReference type="NCBI Taxonomy" id="2018669"/>
    <lineage>
        <taxon>Bacteria</taxon>
        <taxon>Bacillati</taxon>
        <taxon>Bacillota</taxon>
        <taxon>Clostridia</taxon>
        <taxon>Eubacteriales</taxon>
        <taxon>Desulfitobacteriaceae</taxon>
        <taxon>Desulfosporosinus</taxon>
    </lineage>
</organism>
<evidence type="ECO:0000256" key="1">
    <source>
        <dbReference type="ARBA" id="ARBA00008814"/>
    </source>
</evidence>
<dbReference type="RefSeq" id="WP_135545947.1">
    <property type="nucleotide sequence ID" value="NZ_SPQQ01000003.1"/>
</dbReference>
<dbReference type="EMBL" id="SPQQ01000003">
    <property type="protein sequence ID" value="TGE37963.1"/>
    <property type="molecule type" value="Genomic_DNA"/>
</dbReference>
<dbReference type="Pfam" id="PF01497">
    <property type="entry name" value="Peripla_BP_2"/>
    <property type="match status" value="1"/>
</dbReference>
<gene>
    <name evidence="3" type="ORF">E4K67_08165</name>
</gene>
<keyword evidence="4" id="KW-1185">Reference proteome</keyword>
<feature type="domain" description="Fe/B12 periplasmic-binding" evidence="2">
    <location>
        <begin position="72"/>
        <end position="348"/>
    </location>
</feature>
<evidence type="ECO:0000313" key="4">
    <source>
        <dbReference type="Proteomes" id="UP000298460"/>
    </source>
</evidence>
<dbReference type="AlphaFoldDB" id="A0A4Z0R769"/>
<evidence type="ECO:0000259" key="2">
    <source>
        <dbReference type="PROSITE" id="PS50983"/>
    </source>
</evidence>
<evidence type="ECO:0000313" key="3">
    <source>
        <dbReference type="EMBL" id="TGE37963.1"/>
    </source>
</evidence>
<dbReference type="Gene3D" id="3.40.50.1980">
    <property type="entry name" value="Nitrogenase molybdenum iron protein domain"/>
    <property type="match status" value="2"/>
</dbReference>
<comment type="similarity">
    <text evidence="1">Belongs to the bacterial solute-binding protein 8 family.</text>
</comment>
<dbReference type="GO" id="GO:0071281">
    <property type="term" value="P:cellular response to iron ion"/>
    <property type="evidence" value="ECO:0007669"/>
    <property type="project" value="TreeGrafter"/>
</dbReference>
<dbReference type="PANTHER" id="PTHR30535">
    <property type="entry name" value="VITAMIN B12-BINDING PROTEIN"/>
    <property type="match status" value="1"/>
</dbReference>
<protein>
    <submittedName>
        <fullName evidence="3">ABC transporter substrate-binding protein</fullName>
    </submittedName>
</protein>
<sequence length="384" mass="42072">MPKIFTKRAVSKGVAILLCLWLMTFLLTGCGSQATSNTPANSASAGNSSQETTRVITDMAGRQVNIPKKINTVYCAVPTAEAMLYSLAPEKLVAWVNAPSTDLKKYLSDRAKNLPILGGWMGEKSTANLEEIAKLAPELIVFMTDLDENNKVSAVQTANSITDQTKRPVIVLDSIITSTPKVYRIMGDILGVQDRAEKLAAYTEQKMAAVSDMVAKIPKDKLVSVYYAEGNTGLATDPEASHHAEVLKFAGGKNVANVQAKSGQGMSPVSMEQVLAWNPDLILVSSSTGGDKNYQTILNDPAWSKIKAVKDKKVYITPLLPFGWFDRPPNIMRALGTEWLSNLLYPEYVKIDLNKETKDFFKLFFNMDLSDQQVNELLINAVAK</sequence>
<dbReference type="PROSITE" id="PS50983">
    <property type="entry name" value="FE_B12_PBP"/>
    <property type="match status" value="1"/>
</dbReference>
<dbReference type="OrthoDB" id="9787830at2"/>
<reference evidence="3 4" key="1">
    <citation type="submission" date="2019-03" db="EMBL/GenBank/DDBJ databases">
        <title>Draft Genome Sequence of Desulfosporosinus fructosivorans Strain 63.6F, Isolated from Marine Sediment in the Baltic Sea.</title>
        <authorList>
            <person name="Hausmann B."/>
            <person name="Vandieken V."/>
            <person name="Pjevac P."/>
            <person name="Schreck K."/>
            <person name="Herbold C.W."/>
            <person name="Loy A."/>
        </authorList>
    </citation>
    <scope>NUCLEOTIDE SEQUENCE [LARGE SCALE GENOMIC DNA]</scope>
    <source>
        <strain evidence="3 4">63.6F</strain>
    </source>
</reference>
<comment type="caution">
    <text evidence="3">The sequence shown here is derived from an EMBL/GenBank/DDBJ whole genome shotgun (WGS) entry which is preliminary data.</text>
</comment>
<dbReference type="InterPro" id="IPR050902">
    <property type="entry name" value="ABC_Transporter_SBP"/>
</dbReference>
<dbReference type="PROSITE" id="PS51257">
    <property type="entry name" value="PROKAR_LIPOPROTEIN"/>
    <property type="match status" value="1"/>
</dbReference>